<reference evidence="1 2" key="1">
    <citation type="journal article" date="2013" name="Proc. Natl. Acad. Sci. U.S.A.">
        <title>Genome of an arbuscular mycorrhizal fungus provides insight into the oldest plant symbiosis.</title>
        <authorList>
            <person name="Tisserant E."/>
            <person name="Malbreil M."/>
            <person name="Kuo A."/>
            <person name="Kohler A."/>
            <person name="Symeonidi A."/>
            <person name="Balestrini R."/>
            <person name="Charron P."/>
            <person name="Duensing N."/>
            <person name="Frei Dit Frey N."/>
            <person name="Gianinazzi-Pearson V."/>
            <person name="Gilbert L.B."/>
            <person name="Handa Y."/>
            <person name="Herr J.R."/>
            <person name="Hijri M."/>
            <person name="Koul R."/>
            <person name="Kawaguchi M."/>
            <person name="Krajinski F."/>
            <person name="Lammers P.J."/>
            <person name="Masclaux F.G."/>
            <person name="Murat C."/>
            <person name="Morin E."/>
            <person name="Ndikumana S."/>
            <person name="Pagni M."/>
            <person name="Petitpierre D."/>
            <person name="Requena N."/>
            <person name="Rosikiewicz P."/>
            <person name="Riley R."/>
            <person name="Saito K."/>
            <person name="San Clemente H."/>
            <person name="Shapiro H."/>
            <person name="van Tuinen D."/>
            <person name="Becard G."/>
            <person name="Bonfante P."/>
            <person name="Paszkowski U."/>
            <person name="Shachar-Hill Y.Y."/>
            <person name="Tuskan G.A."/>
            <person name="Young P.W."/>
            <person name="Sanders I.R."/>
            <person name="Henrissat B."/>
            <person name="Rensing S.A."/>
            <person name="Grigoriev I.V."/>
            <person name="Corradi N."/>
            <person name="Roux C."/>
            <person name="Martin F."/>
        </authorList>
    </citation>
    <scope>NUCLEOTIDE SEQUENCE [LARGE SCALE GENOMIC DNA]</scope>
    <source>
        <strain evidence="1 2">DAOM 197198</strain>
    </source>
</reference>
<dbReference type="AlphaFoldDB" id="A0A2P4QLT8"/>
<keyword evidence="2" id="KW-1185">Reference proteome</keyword>
<gene>
    <name evidence="1" type="ORF">GLOIN_2v1535926</name>
</gene>
<proteinExistence type="predicted"/>
<sequence>MRIMTPMMQNRLMIAPLFFVMLLSVILNRLKESHFFSIGTMIIAIEMRFCG</sequence>
<name>A0A2P4QLT8_RHIID</name>
<protein>
    <submittedName>
        <fullName evidence="1">Uncharacterized protein</fullName>
    </submittedName>
</protein>
<accession>A0A2P4QLT8</accession>
<organism evidence="1 2">
    <name type="scientific">Rhizophagus irregularis (strain DAOM 181602 / DAOM 197198 / MUCL 43194)</name>
    <name type="common">Arbuscular mycorrhizal fungus</name>
    <name type="synonym">Glomus intraradices</name>
    <dbReference type="NCBI Taxonomy" id="747089"/>
    <lineage>
        <taxon>Eukaryota</taxon>
        <taxon>Fungi</taxon>
        <taxon>Fungi incertae sedis</taxon>
        <taxon>Mucoromycota</taxon>
        <taxon>Glomeromycotina</taxon>
        <taxon>Glomeromycetes</taxon>
        <taxon>Glomerales</taxon>
        <taxon>Glomeraceae</taxon>
        <taxon>Rhizophagus</taxon>
    </lineage>
</organism>
<feature type="non-terminal residue" evidence="1">
    <location>
        <position position="1"/>
    </location>
</feature>
<reference evidence="1 2" key="2">
    <citation type="journal article" date="2018" name="New Phytol.">
        <title>High intraspecific genome diversity in the model arbuscular mycorrhizal symbiont Rhizophagus irregularis.</title>
        <authorList>
            <person name="Chen E.C.H."/>
            <person name="Morin E."/>
            <person name="Beaudet D."/>
            <person name="Noel J."/>
            <person name="Yildirir G."/>
            <person name="Ndikumana S."/>
            <person name="Charron P."/>
            <person name="St-Onge C."/>
            <person name="Giorgi J."/>
            <person name="Kruger M."/>
            <person name="Marton T."/>
            <person name="Ropars J."/>
            <person name="Grigoriev I.V."/>
            <person name="Hainaut M."/>
            <person name="Henrissat B."/>
            <person name="Roux C."/>
            <person name="Martin F."/>
            <person name="Corradi N."/>
        </authorList>
    </citation>
    <scope>NUCLEOTIDE SEQUENCE [LARGE SCALE GENOMIC DNA]</scope>
    <source>
        <strain evidence="1 2">DAOM 197198</strain>
    </source>
</reference>
<comment type="caution">
    <text evidence="1">The sequence shown here is derived from an EMBL/GenBank/DDBJ whole genome shotgun (WGS) entry which is preliminary data.</text>
</comment>
<evidence type="ECO:0000313" key="2">
    <source>
        <dbReference type="Proteomes" id="UP000018888"/>
    </source>
</evidence>
<dbReference type="EMBL" id="AUPC02000031">
    <property type="protein sequence ID" value="POG78611.1"/>
    <property type="molecule type" value="Genomic_DNA"/>
</dbReference>
<evidence type="ECO:0000313" key="1">
    <source>
        <dbReference type="EMBL" id="POG78611.1"/>
    </source>
</evidence>
<dbReference type="Proteomes" id="UP000018888">
    <property type="component" value="Unassembled WGS sequence"/>
</dbReference>